<evidence type="ECO:0000256" key="3">
    <source>
        <dbReference type="ARBA" id="ARBA00022679"/>
    </source>
</evidence>
<dbReference type="Gene3D" id="1.10.510.10">
    <property type="entry name" value="Transferase(Phosphotransferase) domain 1"/>
    <property type="match status" value="1"/>
</dbReference>
<dbReference type="SMART" id="SM00740">
    <property type="entry name" value="PASTA"/>
    <property type="match status" value="2"/>
</dbReference>
<keyword evidence="6 14" id="KW-0418">Kinase</keyword>
<gene>
    <name evidence="14" type="ORF">J2X11_001476</name>
</gene>
<keyword evidence="15" id="KW-1185">Reference proteome</keyword>
<comment type="catalytic activity">
    <reaction evidence="9">
        <text>L-seryl-[protein] + ATP = O-phospho-L-seryl-[protein] + ADP + H(+)</text>
        <dbReference type="Rhea" id="RHEA:17989"/>
        <dbReference type="Rhea" id="RHEA-COMP:9863"/>
        <dbReference type="Rhea" id="RHEA-COMP:11604"/>
        <dbReference type="ChEBI" id="CHEBI:15378"/>
        <dbReference type="ChEBI" id="CHEBI:29999"/>
        <dbReference type="ChEBI" id="CHEBI:30616"/>
        <dbReference type="ChEBI" id="CHEBI:83421"/>
        <dbReference type="ChEBI" id="CHEBI:456216"/>
        <dbReference type="EC" id="2.7.11.1"/>
    </reaction>
</comment>
<organism evidence="14 15">
    <name type="scientific">Aeromicrobium panaciterrae</name>
    <dbReference type="NCBI Taxonomy" id="363861"/>
    <lineage>
        <taxon>Bacteria</taxon>
        <taxon>Bacillati</taxon>
        <taxon>Actinomycetota</taxon>
        <taxon>Actinomycetes</taxon>
        <taxon>Propionibacteriales</taxon>
        <taxon>Nocardioidaceae</taxon>
        <taxon>Aeromicrobium</taxon>
    </lineage>
</organism>
<keyword evidence="11" id="KW-0472">Membrane</keyword>
<evidence type="ECO:0000256" key="5">
    <source>
        <dbReference type="ARBA" id="ARBA00022741"/>
    </source>
</evidence>
<dbReference type="EMBL" id="JAVDWH010000001">
    <property type="protein sequence ID" value="MDR7086637.1"/>
    <property type="molecule type" value="Genomic_DNA"/>
</dbReference>
<evidence type="ECO:0000259" key="12">
    <source>
        <dbReference type="PROSITE" id="PS50011"/>
    </source>
</evidence>
<dbReference type="PROSITE" id="PS00107">
    <property type="entry name" value="PROTEIN_KINASE_ATP"/>
    <property type="match status" value="1"/>
</dbReference>
<feature type="domain" description="PASTA" evidence="13">
    <location>
        <begin position="334"/>
        <end position="400"/>
    </location>
</feature>
<dbReference type="EC" id="2.7.11.1" evidence="1"/>
<dbReference type="PROSITE" id="PS00108">
    <property type="entry name" value="PROTEIN_KINASE_ST"/>
    <property type="match status" value="1"/>
</dbReference>
<dbReference type="PANTHER" id="PTHR43289">
    <property type="entry name" value="MITOGEN-ACTIVATED PROTEIN KINASE KINASE KINASE 20-RELATED"/>
    <property type="match status" value="1"/>
</dbReference>
<evidence type="ECO:0000259" key="13">
    <source>
        <dbReference type="PROSITE" id="PS51178"/>
    </source>
</evidence>
<evidence type="ECO:0000256" key="10">
    <source>
        <dbReference type="PROSITE-ProRule" id="PRU10141"/>
    </source>
</evidence>
<feature type="domain" description="Protein kinase" evidence="12">
    <location>
        <begin position="9"/>
        <end position="268"/>
    </location>
</feature>
<keyword evidence="7 10" id="KW-0067">ATP-binding</keyword>
<protein>
    <recommendedName>
        <fullName evidence="1">non-specific serine/threonine protein kinase</fullName>
        <ecNumber evidence="1">2.7.11.1</ecNumber>
    </recommendedName>
</protein>
<keyword evidence="5 10" id="KW-0547">Nucleotide-binding</keyword>
<dbReference type="PROSITE" id="PS50011">
    <property type="entry name" value="PROTEIN_KINASE_DOM"/>
    <property type="match status" value="1"/>
</dbReference>
<dbReference type="PROSITE" id="PS51178">
    <property type="entry name" value="PASTA"/>
    <property type="match status" value="2"/>
</dbReference>
<dbReference type="Proteomes" id="UP001257739">
    <property type="component" value="Unassembled WGS sequence"/>
</dbReference>
<comment type="catalytic activity">
    <reaction evidence="8">
        <text>L-threonyl-[protein] + ATP = O-phospho-L-threonyl-[protein] + ADP + H(+)</text>
        <dbReference type="Rhea" id="RHEA:46608"/>
        <dbReference type="Rhea" id="RHEA-COMP:11060"/>
        <dbReference type="Rhea" id="RHEA-COMP:11605"/>
        <dbReference type="ChEBI" id="CHEBI:15378"/>
        <dbReference type="ChEBI" id="CHEBI:30013"/>
        <dbReference type="ChEBI" id="CHEBI:30616"/>
        <dbReference type="ChEBI" id="CHEBI:61977"/>
        <dbReference type="ChEBI" id="CHEBI:456216"/>
        <dbReference type="EC" id="2.7.11.1"/>
    </reaction>
</comment>
<evidence type="ECO:0000256" key="2">
    <source>
        <dbReference type="ARBA" id="ARBA00022527"/>
    </source>
</evidence>
<dbReference type="Gene3D" id="3.30.10.20">
    <property type="match status" value="2"/>
</dbReference>
<dbReference type="InterPro" id="IPR011009">
    <property type="entry name" value="Kinase-like_dom_sf"/>
</dbReference>
<accession>A0ABU1UN78</accession>
<comment type="caution">
    <text evidence="14">The sequence shown here is derived from an EMBL/GenBank/DDBJ whole genome shotgun (WGS) entry which is preliminary data.</text>
</comment>
<keyword evidence="3 14" id="KW-0808">Transferase</keyword>
<dbReference type="Pfam" id="PF00069">
    <property type="entry name" value="Pkinase"/>
    <property type="match status" value="1"/>
</dbReference>
<dbReference type="CDD" id="cd06577">
    <property type="entry name" value="PASTA_pknB"/>
    <property type="match status" value="2"/>
</dbReference>
<dbReference type="InterPro" id="IPR005543">
    <property type="entry name" value="PASTA_dom"/>
</dbReference>
<dbReference type="InterPro" id="IPR008271">
    <property type="entry name" value="Ser/Thr_kinase_AS"/>
</dbReference>
<sequence>MPATLSDRYRLDALIGDGGMGEVWKAHDPVLDRVVAVKVIRSHLAGDLRIRERLRTEAQLAGSLRHPGIVDVFDYGEHVDVDGRTTPYLVMPLVDGTTLSEVLSSRGSLPLGETMKIVAEMASALQTAHGAGIVHRDLKPANVMLTASGRVMILDFGIARSTGGESLTQTGAMVGTADYLSPEQAAGHPATYASDLYALGIVAYTCLTGAPPFRRDTDVGTALAHLHEPVPPLPSELSMADPLIRSLLSKEPTHRPSAGDVAAIAGTMATSLPTTSKSSAEHTRTDLAPLDRDATATIDIVDTKRRRPRKALWIGAAMLALVGVLIGGFAYANRPVKIAVPNVVGMSSVEAASTLGRSDLTVETHETNVAGHKTGEVIKQSVKPGTEVGEDALVSLTVATGLFSIPGDLVGKPYDEVAATLEDLGLTVNKTQKLSQEESDTVLSVEPSTLAKAGDTITVTVSYSFFDFDFNGDDDDKGRDKKHDD</sequence>
<feature type="transmembrane region" description="Helical" evidence="11">
    <location>
        <begin position="311"/>
        <end position="332"/>
    </location>
</feature>
<dbReference type="CDD" id="cd14014">
    <property type="entry name" value="STKc_PknB_like"/>
    <property type="match status" value="1"/>
</dbReference>
<dbReference type="InterPro" id="IPR000719">
    <property type="entry name" value="Prot_kinase_dom"/>
</dbReference>
<evidence type="ECO:0000256" key="1">
    <source>
        <dbReference type="ARBA" id="ARBA00012513"/>
    </source>
</evidence>
<evidence type="ECO:0000256" key="11">
    <source>
        <dbReference type="SAM" id="Phobius"/>
    </source>
</evidence>
<dbReference type="InterPro" id="IPR017441">
    <property type="entry name" value="Protein_kinase_ATP_BS"/>
</dbReference>
<keyword evidence="2" id="KW-0723">Serine/threonine-protein kinase</keyword>
<dbReference type="Gene3D" id="3.30.200.20">
    <property type="entry name" value="Phosphorylase Kinase, domain 1"/>
    <property type="match status" value="1"/>
</dbReference>
<evidence type="ECO:0000256" key="7">
    <source>
        <dbReference type="ARBA" id="ARBA00022840"/>
    </source>
</evidence>
<feature type="binding site" evidence="10">
    <location>
        <position position="38"/>
    </location>
    <ligand>
        <name>ATP</name>
        <dbReference type="ChEBI" id="CHEBI:30616"/>
    </ligand>
</feature>
<dbReference type="Pfam" id="PF03793">
    <property type="entry name" value="PASTA"/>
    <property type="match status" value="2"/>
</dbReference>
<name>A0ABU1UN78_9ACTN</name>
<evidence type="ECO:0000313" key="14">
    <source>
        <dbReference type="EMBL" id="MDR7086637.1"/>
    </source>
</evidence>
<dbReference type="SMART" id="SM00220">
    <property type="entry name" value="S_TKc"/>
    <property type="match status" value="1"/>
</dbReference>
<evidence type="ECO:0000313" key="15">
    <source>
        <dbReference type="Proteomes" id="UP001257739"/>
    </source>
</evidence>
<reference evidence="14 15" key="1">
    <citation type="submission" date="2023-07" db="EMBL/GenBank/DDBJ databases">
        <title>Sorghum-associated microbial communities from plants grown in Nebraska, USA.</title>
        <authorList>
            <person name="Schachtman D."/>
        </authorList>
    </citation>
    <scope>NUCLEOTIDE SEQUENCE [LARGE SCALE GENOMIC DNA]</scope>
    <source>
        <strain evidence="14 15">BE248</strain>
    </source>
</reference>
<dbReference type="SUPFAM" id="SSF54184">
    <property type="entry name" value="Penicillin-binding protein 2x (pbp-2x), c-terminal domain"/>
    <property type="match status" value="1"/>
</dbReference>
<evidence type="ECO:0000256" key="4">
    <source>
        <dbReference type="ARBA" id="ARBA00022737"/>
    </source>
</evidence>
<keyword evidence="11" id="KW-1133">Transmembrane helix</keyword>
<dbReference type="RefSeq" id="WP_309968860.1">
    <property type="nucleotide sequence ID" value="NZ_JAVDWH010000001.1"/>
</dbReference>
<dbReference type="SUPFAM" id="SSF56112">
    <property type="entry name" value="Protein kinase-like (PK-like)"/>
    <property type="match status" value="1"/>
</dbReference>
<keyword evidence="11" id="KW-0812">Transmembrane</keyword>
<keyword evidence="4" id="KW-0677">Repeat</keyword>
<evidence type="ECO:0000256" key="9">
    <source>
        <dbReference type="ARBA" id="ARBA00048679"/>
    </source>
</evidence>
<evidence type="ECO:0000256" key="8">
    <source>
        <dbReference type="ARBA" id="ARBA00047899"/>
    </source>
</evidence>
<feature type="domain" description="PASTA" evidence="13">
    <location>
        <begin position="404"/>
        <end position="463"/>
    </location>
</feature>
<evidence type="ECO:0000256" key="6">
    <source>
        <dbReference type="ARBA" id="ARBA00022777"/>
    </source>
</evidence>
<dbReference type="GO" id="GO:0004674">
    <property type="term" value="F:protein serine/threonine kinase activity"/>
    <property type="evidence" value="ECO:0007669"/>
    <property type="project" value="UniProtKB-EC"/>
</dbReference>
<proteinExistence type="predicted"/>
<dbReference type="PANTHER" id="PTHR43289:SF6">
    <property type="entry name" value="SERINE_THREONINE-PROTEIN KINASE NEKL-3"/>
    <property type="match status" value="1"/>
</dbReference>